<feature type="domain" description="Glycosyltransferase subfamily 4-like N-terminal" evidence="2">
    <location>
        <begin position="15"/>
        <end position="206"/>
    </location>
</feature>
<dbReference type="EMBL" id="VOEJ01000005">
    <property type="protein sequence ID" value="TWR28852.1"/>
    <property type="molecule type" value="Genomic_DNA"/>
</dbReference>
<dbReference type="InterPro" id="IPR028098">
    <property type="entry name" value="Glyco_trans_4-like_N"/>
</dbReference>
<keyword evidence="4" id="KW-1185">Reference proteome</keyword>
<dbReference type="SUPFAM" id="SSF53756">
    <property type="entry name" value="UDP-Glycosyltransferase/glycogen phosphorylase"/>
    <property type="match status" value="1"/>
</dbReference>
<dbReference type="GO" id="GO:0016757">
    <property type="term" value="F:glycosyltransferase activity"/>
    <property type="evidence" value="ECO:0007669"/>
    <property type="project" value="InterPro"/>
</dbReference>
<dbReference type="Pfam" id="PF00534">
    <property type="entry name" value="Glycos_transf_1"/>
    <property type="match status" value="1"/>
</dbReference>
<comment type="caution">
    <text evidence="3">The sequence shown here is derived from an EMBL/GenBank/DDBJ whole genome shotgun (WGS) entry which is preliminary data.</text>
</comment>
<feature type="domain" description="Glycosyl transferase family 1" evidence="1">
    <location>
        <begin position="208"/>
        <end position="362"/>
    </location>
</feature>
<dbReference type="OrthoDB" id="9787111at2"/>
<proteinExistence type="predicted"/>
<dbReference type="AlphaFoldDB" id="A0A563UBV2"/>
<sequence length="409" mass="46562">MKILITNTYYFPAFVGGAEISVKLLAEGLRATGNQVYVLTTGVEDKVYTVNGVIVISIKQLNIFNSYDKKPHSQFLKVFWHLLDSLNFLYYFKVKSILKRIQPDIAHTNSIQGFSPFLWYIIKQQKIPLVHSMRDYYMLCHKCSLYNSNNCNTLCSPCKTTHSVKKHFFKFPDRFIGISNFILSKYQSYHPQIAAKSRLIYNAVDTRNTSFNTSEPTQKIVFGYIGRIDSDKGVSYMVDEIASLDVAEKSNLKILFAGHGNPGFINKLKLKLKLNDVECEFLGVVKQDDFYHNINVLVVPALWNEPFGRIVIESLSYMVPVCQSDRGGLKELYSSDTSWIFSPSKGQLAAQLSYILKNREQLAVKKANCVREARNFSVQKYISKHLSLYKEVTGDLVSQAVTIATKPTL</sequence>
<dbReference type="Gene3D" id="3.40.50.2000">
    <property type="entry name" value="Glycogen Phosphorylase B"/>
    <property type="match status" value="2"/>
</dbReference>
<reference evidence="3 4" key="1">
    <citation type="submission" date="2019-07" db="EMBL/GenBank/DDBJ databases">
        <authorList>
            <person name="Kim J."/>
        </authorList>
    </citation>
    <scope>NUCLEOTIDE SEQUENCE [LARGE SCALE GENOMIC DNA]</scope>
    <source>
        <strain evidence="4">dk17</strain>
    </source>
</reference>
<dbReference type="PANTHER" id="PTHR45947:SF3">
    <property type="entry name" value="SULFOQUINOVOSYL TRANSFERASE SQD2"/>
    <property type="match status" value="1"/>
</dbReference>
<name>A0A563UBV2_9SPHI</name>
<dbReference type="InterPro" id="IPR001296">
    <property type="entry name" value="Glyco_trans_1"/>
</dbReference>
<organism evidence="3 4">
    <name type="scientific">Mucilaginibacter pallidiroseus</name>
    <dbReference type="NCBI Taxonomy" id="2599295"/>
    <lineage>
        <taxon>Bacteria</taxon>
        <taxon>Pseudomonadati</taxon>
        <taxon>Bacteroidota</taxon>
        <taxon>Sphingobacteriia</taxon>
        <taxon>Sphingobacteriales</taxon>
        <taxon>Sphingobacteriaceae</taxon>
        <taxon>Mucilaginibacter</taxon>
    </lineage>
</organism>
<evidence type="ECO:0000313" key="4">
    <source>
        <dbReference type="Proteomes" id="UP000320042"/>
    </source>
</evidence>
<evidence type="ECO:0000259" key="2">
    <source>
        <dbReference type="Pfam" id="PF13439"/>
    </source>
</evidence>
<keyword evidence="3" id="KW-0808">Transferase</keyword>
<evidence type="ECO:0000259" key="1">
    <source>
        <dbReference type="Pfam" id="PF00534"/>
    </source>
</evidence>
<dbReference type="CDD" id="cd03823">
    <property type="entry name" value="GT4_ExpE7-like"/>
    <property type="match status" value="1"/>
</dbReference>
<accession>A0A563UBV2</accession>
<dbReference type="Pfam" id="PF13439">
    <property type="entry name" value="Glyco_transf_4"/>
    <property type="match status" value="1"/>
</dbReference>
<gene>
    <name evidence="3" type="ORF">FPZ43_11315</name>
</gene>
<dbReference type="Proteomes" id="UP000320042">
    <property type="component" value="Unassembled WGS sequence"/>
</dbReference>
<dbReference type="InterPro" id="IPR050194">
    <property type="entry name" value="Glycosyltransferase_grp1"/>
</dbReference>
<dbReference type="RefSeq" id="WP_146382037.1">
    <property type="nucleotide sequence ID" value="NZ_VOEJ01000005.1"/>
</dbReference>
<evidence type="ECO:0000313" key="3">
    <source>
        <dbReference type="EMBL" id="TWR28852.1"/>
    </source>
</evidence>
<protein>
    <submittedName>
        <fullName evidence="3">Glycosyltransferase</fullName>
    </submittedName>
</protein>
<dbReference type="PANTHER" id="PTHR45947">
    <property type="entry name" value="SULFOQUINOVOSYL TRANSFERASE SQD2"/>
    <property type="match status" value="1"/>
</dbReference>